<proteinExistence type="predicted"/>
<dbReference type="EMBL" id="VCHE01000118">
    <property type="protein sequence ID" value="KAB2570876.1"/>
    <property type="molecule type" value="Genomic_DNA"/>
</dbReference>
<name>A0A5N5CZV0_9PEZI</name>
<keyword evidence="2" id="KW-0378">Hydrolase</keyword>
<dbReference type="SUPFAM" id="SSF53474">
    <property type="entry name" value="alpha/beta-Hydrolases"/>
    <property type="match status" value="1"/>
</dbReference>
<dbReference type="AlphaFoldDB" id="A0A5N5CZV0"/>
<dbReference type="Gene3D" id="3.40.50.1820">
    <property type="entry name" value="alpha/beta hydrolase"/>
    <property type="match status" value="1"/>
</dbReference>
<organism evidence="2 3">
    <name type="scientific">Lasiodiplodia theobromae</name>
    <dbReference type="NCBI Taxonomy" id="45133"/>
    <lineage>
        <taxon>Eukaryota</taxon>
        <taxon>Fungi</taxon>
        <taxon>Dikarya</taxon>
        <taxon>Ascomycota</taxon>
        <taxon>Pezizomycotina</taxon>
        <taxon>Dothideomycetes</taxon>
        <taxon>Dothideomycetes incertae sedis</taxon>
        <taxon>Botryosphaeriales</taxon>
        <taxon>Botryosphaeriaceae</taxon>
        <taxon>Lasiodiplodia</taxon>
    </lineage>
</organism>
<evidence type="ECO:0000259" key="1">
    <source>
        <dbReference type="Pfam" id="PF01738"/>
    </source>
</evidence>
<dbReference type="InterPro" id="IPR029058">
    <property type="entry name" value="AB_hydrolase_fold"/>
</dbReference>
<dbReference type="PANTHER" id="PTHR17630">
    <property type="entry name" value="DIENELACTONE HYDROLASE"/>
    <property type="match status" value="1"/>
</dbReference>
<dbReference type="OrthoDB" id="1393670at2759"/>
<evidence type="ECO:0000313" key="3">
    <source>
        <dbReference type="Proteomes" id="UP000325902"/>
    </source>
</evidence>
<dbReference type="PANTHER" id="PTHR17630:SF44">
    <property type="entry name" value="PROTEIN AIM2"/>
    <property type="match status" value="1"/>
</dbReference>
<accession>A0A5N5CZV0</accession>
<reference evidence="2 3" key="1">
    <citation type="journal article" date="2019" name="Sci. Rep.">
        <title>A multi-omics analysis of the grapevine pathogen Lasiodiplodia theobromae reveals that temperature affects the expression of virulence- and pathogenicity-related genes.</title>
        <authorList>
            <person name="Felix C."/>
            <person name="Meneses R."/>
            <person name="Goncalves M.F.M."/>
            <person name="Tilleman L."/>
            <person name="Duarte A.S."/>
            <person name="Jorrin-Novo J.V."/>
            <person name="Van de Peer Y."/>
            <person name="Deforce D."/>
            <person name="Van Nieuwerburgh F."/>
            <person name="Esteves A.C."/>
            <person name="Alves A."/>
        </authorList>
    </citation>
    <scope>NUCLEOTIDE SEQUENCE [LARGE SCALE GENOMIC DNA]</scope>
    <source>
        <strain evidence="2 3">LA-SOL3</strain>
    </source>
</reference>
<gene>
    <name evidence="2" type="primary">tropI_2</name>
    <name evidence="2" type="ORF">DBV05_g10447</name>
</gene>
<dbReference type="GO" id="GO:0016787">
    <property type="term" value="F:hydrolase activity"/>
    <property type="evidence" value="ECO:0007669"/>
    <property type="project" value="UniProtKB-KW"/>
</dbReference>
<keyword evidence="3" id="KW-1185">Reference proteome</keyword>
<comment type="caution">
    <text evidence="2">The sequence shown here is derived from an EMBL/GenBank/DDBJ whole genome shotgun (WGS) entry which is preliminary data.</text>
</comment>
<evidence type="ECO:0000313" key="2">
    <source>
        <dbReference type="EMBL" id="KAB2570876.1"/>
    </source>
</evidence>
<sequence>MMASNEYLAKPSGACCLEGTLHSGEPRGTFTQIADVETYVATPPPGKSNGNIVLYFPDVWGMFPNGLLVMDGFADAGYLTLGLDYFRGDPVWKHRKNRHDKSNPDFDYEAWKRKHVAFADVAVPKWVEAVKAQYGGAATRYACVGYCFGAPYVCDELAGDTVTVGAFAHPAFLREEHFRKIKSRFHTSCKDESMQQGTQTQMLKLSTQSLSSCRAQK</sequence>
<protein>
    <submittedName>
        <fullName evidence="2">Hydrolase tropI</fullName>
    </submittedName>
</protein>
<dbReference type="Pfam" id="PF01738">
    <property type="entry name" value="DLH"/>
    <property type="match status" value="1"/>
</dbReference>
<dbReference type="InterPro" id="IPR002925">
    <property type="entry name" value="Dienelactn_hydro"/>
</dbReference>
<dbReference type="Proteomes" id="UP000325902">
    <property type="component" value="Unassembled WGS sequence"/>
</dbReference>
<feature type="domain" description="Dienelactone hydrolase" evidence="1">
    <location>
        <begin position="37"/>
        <end position="181"/>
    </location>
</feature>